<evidence type="ECO:0000256" key="2">
    <source>
        <dbReference type="SAM" id="Phobius"/>
    </source>
</evidence>
<accession>A0A8J5Z683</accession>
<comment type="caution">
    <text evidence="4">The sequence shown here is derived from an EMBL/GenBank/DDBJ whole genome shotgun (WGS) entry which is preliminary data.</text>
</comment>
<dbReference type="InterPro" id="IPR016135">
    <property type="entry name" value="UBQ-conjugating_enzyme/RWD"/>
</dbReference>
<feature type="domain" description="UBC core" evidence="3">
    <location>
        <begin position="5"/>
        <end position="179"/>
    </location>
</feature>
<organism evidence="4 5">
    <name type="scientific">Gossypium anomalum</name>
    <dbReference type="NCBI Taxonomy" id="47600"/>
    <lineage>
        <taxon>Eukaryota</taxon>
        <taxon>Viridiplantae</taxon>
        <taxon>Streptophyta</taxon>
        <taxon>Embryophyta</taxon>
        <taxon>Tracheophyta</taxon>
        <taxon>Spermatophyta</taxon>
        <taxon>Magnoliopsida</taxon>
        <taxon>eudicotyledons</taxon>
        <taxon>Gunneridae</taxon>
        <taxon>Pentapetalae</taxon>
        <taxon>rosids</taxon>
        <taxon>malvids</taxon>
        <taxon>Malvales</taxon>
        <taxon>Malvaceae</taxon>
        <taxon>Malvoideae</taxon>
        <taxon>Gossypium</taxon>
    </lineage>
</organism>
<dbReference type="PROSITE" id="PS50127">
    <property type="entry name" value="UBC_2"/>
    <property type="match status" value="1"/>
</dbReference>
<reference evidence="4 5" key="1">
    <citation type="journal article" date="2021" name="bioRxiv">
        <title>The Gossypium anomalum genome as a resource for cotton improvement and evolutionary analysis of hybrid incompatibility.</title>
        <authorList>
            <person name="Grover C.E."/>
            <person name="Yuan D."/>
            <person name="Arick M.A."/>
            <person name="Miller E.R."/>
            <person name="Hu G."/>
            <person name="Peterson D.G."/>
            <person name="Wendel J.F."/>
            <person name="Udall J.A."/>
        </authorList>
    </citation>
    <scope>NUCLEOTIDE SEQUENCE [LARGE SCALE GENOMIC DNA]</scope>
    <source>
        <strain evidence="4">JFW-Udall</strain>
        <tissue evidence="4">Leaf</tissue>
    </source>
</reference>
<evidence type="ECO:0000259" key="3">
    <source>
        <dbReference type="PROSITE" id="PS50127"/>
    </source>
</evidence>
<dbReference type="PANTHER" id="PTHR35488:SF4">
    <property type="entry name" value="DUF4005 DOMAIN-CONTAINING PROTEIN"/>
    <property type="match status" value="1"/>
</dbReference>
<dbReference type="SMART" id="SM00212">
    <property type="entry name" value="UBCc"/>
    <property type="match status" value="1"/>
</dbReference>
<dbReference type="Pfam" id="PF00179">
    <property type="entry name" value="UQ_con"/>
    <property type="match status" value="1"/>
</dbReference>
<evidence type="ECO:0000313" key="5">
    <source>
        <dbReference type="Proteomes" id="UP000701853"/>
    </source>
</evidence>
<keyword evidence="2" id="KW-0812">Transmembrane</keyword>
<dbReference type="OrthoDB" id="1158011at2759"/>
<feature type="compositionally biased region" description="Polar residues" evidence="1">
    <location>
        <begin position="182"/>
        <end position="197"/>
    </location>
</feature>
<feature type="compositionally biased region" description="Basic and acidic residues" evidence="1">
    <location>
        <begin position="198"/>
        <end position="212"/>
    </location>
</feature>
<name>A0A8J5Z683_9ROSI</name>
<dbReference type="SUPFAM" id="SSF54495">
    <property type="entry name" value="UBC-like"/>
    <property type="match status" value="1"/>
</dbReference>
<sequence>MAEKSCVKRLQKEYRALCKEPVSHVVARPSPSDILEWHYVLEGSEGTPFAGGYYYGKIKFPPEYPYKPPGITMITPNGRFMTQKKICLSMSDFHPESWNPMWSHTHRTSIFHGSTCLHWEYALNPSCLFLLQMDNSPTTGSVNTTAAEKQRLAKTSLSFNCKNPTFRKLFPEYVDRFNKQQQLISEHSSPESPQGENSKPKTEKLVDSSGEDVKKVIPRRKQPFPTWMMLLLVSVFGIVMALPLLQLYTKIESHTSFKHNLGLKDKIKFETTEHFSSSPVMLNTDHKKKCVHVKASVISTTKTFLDFHNLQFRGLMGFQVWWLDPFALDEIIQVKTMIKSPAHQQYETSDCSYEFDPQVNFSQFLEEARQHARDLNLQRSSSCSEEVGKKRLGAEKKSKKSWRISLFSWWKINRKSKPGSDPVHVPNPSKPTKGFGSGPLCITTRGTKTRHQRPSSGPVSILFTPTRKMENDVPYMSLDQPNDPYHINTYGPVYLVT</sequence>
<evidence type="ECO:0000256" key="1">
    <source>
        <dbReference type="SAM" id="MobiDB-lite"/>
    </source>
</evidence>
<proteinExistence type="predicted"/>
<dbReference type="AlphaFoldDB" id="A0A8J5Z683"/>
<gene>
    <name evidence="4" type="ORF">CXB51_027343</name>
</gene>
<keyword evidence="2" id="KW-0472">Membrane</keyword>
<dbReference type="Proteomes" id="UP000701853">
    <property type="component" value="Chromosome 10"/>
</dbReference>
<evidence type="ECO:0000313" key="4">
    <source>
        <dbReference type="EMBL" id="KAG8482374.1"/>
    </source>
</evidence>
<dbReference type="EMBL" id="JAHUZN010000010">
    <property type="protein sequence ID" value="KAG8482374.1"/>
    <property type="molecule type" value="Genomic_DNA"/>
</dbReference>
<feature type="transmembrane region" description="Helical" evidence="2">
    <location>
        <begin position="224"/>
        <end position="248"/>
    </location>
</feature>
<keyword evidence="2" id="KW-1133">Transmembrane helix</keyword>
<protein>
    <recommendedName>
        <fullName evidence="3">UBC core domain-containing protein</fullName>
    </recommendedName>
</protein>
<dbReference type="PANTHER" id="PTHR35488">
    <property type="entry name" value="OS05G0358900 PROTEIN-RELATED"/>
    <property type="match status" value="1"/>
</dbReference>
<dbReference type="InterPro" id="IPR000608">
    <property type="entry name" value="UBC"/>
</dbReference>
<feature type="region of interest" description="Disordered" evidence="1">
    <location>
        <begin position="182"/>
        <end position="212"/>
    </location>
</feature>
<dbReference type="Gene3D" id="3.10.110.10">
    <property type="entry name" value="Ubiquitin Conjugating Enzyme"/>
    <property type="match status" value="1"/>
</dbReference>
<dbReference type="CDD" id="cd23799">
    <property type="entry name" value="UBCc_UBE2J"/>
    <property type="match status" value="1"/>
</dbReference>
<keyword evidence="5" id="KW-1185">Reference proteome</keyword>
<feature type="region of interest" description="Disordered" evidence="1">
    <location>
        <begin position="416"/>
        <end position="440"/>
    </location>
</feature>